<accession>A0A2S7U433</accession>
<feature type="domain" description="NAD glycohydrolase translocation F5/8 type C" evidence="1">
    <location>
        <begin position="248"/>
        <end position="392"/>
    </location>
</feature>
<evidence type="ECO:0000259" key="1">
    <source>
        <dbReference type="Pfam" id="PF25302"/>
    </source>
</evidence>
<dbReference type="Pfam" id="PF25302">
    <property type="entry name" value="NADase_transloc"/>
    <property type="match status" value="1"/>
</dbReference>
<dbReference type="Proteomes" id="UP000239907">
    <property type="component" value="Unassembled WGS sequence"/>
</dbReference>
<sequence>MQIVDEKLDIDLYPEYAEVKVRYHMKNVSKKAVSVKFGFPVEDSKDEWDFHLEEKKPVTKLSPRYCRDYSVRLRGKSLKYVYELEPFASGKVKPFKGAEVLVGIEGWMVSKMRLAAEELIVLEISYKSMYDYSAFSISSDGTVGPWIFKYRFSSGAIWHGPIKNGVVTIRNKGCDPKDVLITTPVNIFKKDGESYFWNFSNLEPTLADDLNVAVRSGFSHHYKHGGSGPDSDADPRHNEYISHNAIFYDADADYRVTASSELKPENNLNYKAQNVSPMHIDGKDYAWAEGVASEGVGESVTLTLDKPSPVSAILVSNGYGKSEASFKENCRVADCTLIINGKHKIKHRLYDYSSEQILSLETFKGKVETISLVIDSVHAGSKYKDCCVSEIVILHKLKKEPKRYGAR</sequence>
<dbReference type="Gene3D" id="2.60.40.3680">
    <property type="match status" value="1"/>
</dbReference>
<evidence type="ECO:0000313" key="2">
    <source>
        <dbReference type="EMBL" id="PQJ29775.1"/>
    </source>
</evidence>
<evidence type="ECO:0000313" key="3">
    <source>
        <dbReference type="Proteomes" id="UP000239907"/>
    </source>
</evidence>
<dbReference type="OrthoDB" id="185643at2"/>
<keyword evidence="3" id="KW-1185">Reference proteome</keyword>
<proteinExistence type="predicted"/>
<dbReference type="RefSeq" id="WP_105044290.1">
    <property type="nucleotide sequence ID" value="NZ_MQWA01000001.1"/>
</dbReference>
<gene>
    <name evidence="2" type="ORF">BSZ32_15665</name>
</gene>
<dbReference type="NCBIfam" id="NF047619">
    <property type="entry name" value="NADase_discoid"/>
    <property type="match status" value="1"/>
</dbReference>
<dbReference type="AlphaFoldDB" id="A0A2S7U433"/>
<dbReference type="EMBL" id="MQWA01000001">
    <property type="protein sequence ID" value="PQJ29775.1"/>
    <property type="molecule type" value="Genomic_DNA"/>
</dbReference>
<name>A0A2S7U433_9BACT</name>
<comment type="caution">
    <text evidence="2">The sequence shown here is derived from an EMBL/GenBank/DDBJ whole genome shotgun (WGS) entry which is preliminary data.</text>
</comment>
<dbReference type="InterPro" id="IPR057561">
    <property type="entry name" value="NADase_transloc"/>
</dbReference>
<reference evidence="2 3" key="1">
    <citation type="submission" date="2016-12" db="EMBL/GenBank/DDBJ databases">
        <title>Study of bacterial adaptation to deep sea.</title>
        <authorList>
            <person name="Song J."/>
            <person name="Yoshizawa S."/>
            <person name="Kogure K."/>
        </authorList>
    </citation>
    <scope>NUCLEOTIDE SEQUENCE [LARGE SCALE GENOMIC DNA]</scope>
    <source>
        <strain evidence="2 3">SAORIC-165</strain>
    </source>
</reference>
<protein>
    <recommendedName>
        <fullName evidence="1">NAD glycohydrolase translocation F5/8 type C domain-containing protein</fullName>
    </recommendedName>
</protein>
<organism evidence="2 3">
    <name type="scientific">Rubritalea profundi</name>
    <dbReference type="NCBI Taxonomy" id="1658618"/>
    <lineage>
        <taxon>Bacteria</taxon>
        <taxon>Pseudomonadati</taxon>
        <taxon>Verrucomicrobiota</taxon>
        <taxon>Verrucomicrobiia</taxon>
        <taxon>Verrucomicrobiales</taxon>
        <taxon>Rubritaleaceae</taxon>
        <taxon>Rubritalea</taxon>
    </lineage>
</organism>